<dbReference type="PANTHER" id="PTHR10815:SF13">
    <property type="entry name" value="METHYLATED-DNA--PROTEIN-CYSTEINE METHYLTRANSFERASE"/>
    <property type="match status" value="1"/>
</dbReference>
<keyword evidence="2" id="KW-0489">Methyltransferase</keyword>
<protein>
    <recommendedName>
        <fullName evidence="7">Methylated-DNA-[protein]-cysteine S-methyltransferase DNA binding domain-containing protein</fullName>
    </recommendedName>
</protein>
<proteinExistence type="predicted"/>
<evidence type="ECO:0000256" key="3">
    <source>
        <dbReference type="ARBA" id="ARBA00022679"/>
    </source>
</evidence>
<gene>
    <name evidence="8" type="ORF">A2720_01615</name>
</gene>
<keyword evidence="5" id="KW-0234">DNA repair</keyword>
<dbReference type="PROSITE" id="PS00374">
    <property type="entry name" value="MGMT"/>
    <property type="match status" value="1"/>
</dbReference>
<dbReference type="GO" id="GO:0006281">
    <property type="term" value="P:DNA repair"/>
    <property type="evidence" value="ECO:0007669"/>
    <property type="project" value="UniProtKB-KW"/>
</dbReference>
<dbReference type="InterPro" id="IPR001497">
    <property type="entry name" value="MethylDNA_cys_MeTrfase_AS"/>
</dbReference>
<organism evidence="8 9">
    <name type="scientific">Candidatus Doudnabacteria bacterium RIFCSPHIGHO2_01_FULL_46_24</name>
    <dbReference type="NCBI Taxonomy" id="1817825"/>
    <lineage>
        <taxon>Bacteria</taxon>
        <taxon>Candidatus Doudnaibacteriota</taxon>
    </lineage>
</organism>
<dbReference type="InterPro" id="IPR014048">
    <property type="entry name" value="MethylDNA_cys_MeTrfase_DNA-bd"/>
</dbReference>
<evidence type="ECO:0000313" key="9">
    <source>
        <dbReference type="Proteomes" id="UP000178892"/>
    </source>
</evidence>
<dbReference type="Gene3D" id="1.10.10.10">
    <property type="entry name" value="Winged helix-like DNA-binding domain superfamily/Winged helix DNA-binding domain"/>
    <property type="match status" value="1"/>
</dbReference>
<dbReference type="InterPro" id="IPR036217">
    <property type="entry name" value="MethylDNA_cys_MeTrfase_DNAb"/>
</dbReference>
<dbReference type="GO" id="GO:0032259">
    <property type="term" value="P:methylation"/>
    <property type="evidence" value="ECO:0007669"/>
    <property type="project" value="UniProtKB-KW"/>
</dbReference>
<name>A0A1F5NU73_9BACT</name>
<accession>A0A1F5NU73</accession>
<comment type="catalytic activity">
    <reaction evidence="1">
        <text>a 4-O-methyl-thymidine in DNA + L-cysteinyl-[protein] = a thymidine in DNA + S-methyl-L-cysteinyl-[protein]</text>
        <dbReference type="Rhea" id="RHEA:53428"/>
        <dbReference type="Rhea" id="RHEA-COMP:10131"/>
        <dbReference type="Rhea" id="RHEA-COMP:10132"/>
        <dbReference type="Rhea" id="RHEA-COMP:13555"/>
        <dbReference type="Rhea" id="RHEA-COMP:13556"/>
        <dbReference type="ChEBI" id="CHEBI:29950"/>
        <dbReference type="ChEBI" id="CHEBI:82612"/>
        <dbReference type="ChEBI" id="CHEBI:137386"/>
        <dbReference type="ChEBI" id="CHEBI:137387"/>
        <dbReference type="EC" id="2.1.1.63"/>
    </reaction>
</comment>
<evidence type="ECO:0000256" key="4">
    <source>
        <dbReference type="ARBA" id="ARBA00022763"/>
    </source>
</evidence>
<dbReference type="InterPro" id="IPR036388">
    <property type="entry name" value="WH-like_DNA-bd_sf"/>
</dbReference>
<comment type="catalytic activity">
    <reaction evidence="6">
        <text>a 6-O-methyl-2'-deoxyguanosine in DNA + L-cysteinyl-[protein] = S-methyl-L-cysteinyl-[protein] + a 2'-deoxyguanosine in DNA</text>
        <dbReference type="Rhea" id="RHEA:24000"/>
        <dbReference type="Rhea" id="RHEA-COMP:10131"/>
        <dbReference type="Rhea" id="RHEA-COMP:10132"/>
        <dbReference type="Rhea" id="RHEA-COMP:11367"/>
        <dbReference type="Rhea" id="RHEA-COMP:11368"/>
        <dbReference type="ChEBI" id="CHEBI:29950"/>
        <dbReference type="ChEBI" id="CHEBI:82612"/>
        <dbReference type="ChEBI" id="CHEBI:85445"/>
        <dbReference type="ChEBI" id="CHEBI:85448"/>
        <dbReference type="EC" id="2.1.1.63"/>
    </reaction>
</comment>
<feature type="domain" description="Methylated-DNA-[protein]-cysteine S-methyltransferase DNA binding" evidence="7">
    <location>
        <begin position="14"/>
        <end position="94"/>
    </location>
</feature>
<evidence type="ECO:0000256" key="5">
    <source>
        <dbReference type="ARBA" id="ARBA00023204"/>
    </source>
</evidence>
<dbReference type="Proteomes" id="UP000178892">
    <property type="component" value="Unassembled WGS sequence"/>
</dbReference>
<evidence type="ECO:0000256" key="1">
    <source>
        <dbReference type="ARBA" id="ARBA00001286"/>
    </source>
</evidence>
<sequence length="101" mass="11188">MAAFHKIDWSKYSPFQRKVFKAILKIPKGRVLTYGEVARRIRQKGAARAVGQALGKNQDAPIIPCHRVVGYNGVGGYSGRGGVKGKLRLLRKEGSYKISNF</sequence>
<dbReference type="PANTHER" id="PTHR10815">
    <property type="entry name" value="METHYLATED-DNA--PROTEIN-CYSTEINE METHYLTRANSFERASE"/>
    <property type="match status" value="1"/>
</dbReference>
<comment type="caution">
    <text evidence="8">The sequence shown here is derived from an EMBL/GenBank/DDBJ whole genome shotgun (WGS) entry which is preliminary data.</text>
</comment>
<evidence type="ECO:0000256" key="2">
    <source>
        <dbReference type="ARBA" id="ARBA00022603"/>
    </source>
</evidence>
<evidence type="ECO:0000259" key="7">
    <source>
        <dbReference type="Pfam" id="PF01035"/>
    </source>
</evidence>
<keyword evidence="3" id="KW-0808">Transferase</keyword>
<dbReference type="Pfam" id="PF01035">
    <property type="entry name" value="DNA_binding_1"/>
    <property type="match status" value="1"/>
</dbReference>
<dbReference type="STRING" id="1817825.A2720_01615"/>
<dbReference type="CDD" id="cd06445">
    <property type="entry name" value="ATase"/>
    <property type="match status" value="1"/>
</dbReference>
<evidence type="ECO:0000256" key="6">
    <source>
        <dbReference type="ARBA" id="ARBA00049348"/>
    </source>
</evidence>
<dbReference type="SUPFAM" id="SSF46767">
    <property type="entry name" value="Methylated DNA-protein cysteine methyltransferase, C-terminal domain"/>
    <property type="match status" value="1"/>
</dbReference>
<dbReference type="AlphaFoldDB" id="A0A1F5NU73"/>
<dbReference type="EMBL" id="MFEL01000010">
    <property type="protein sequence ID" value="OGE81217.1"/>
    <property type="molecule type" value="Genomic_DNA"/>
</dbReference>
<keyword evidence="4" id="KW-0227">DNA damage</keyword>
<dbReference type="GO" id="GO:0003908">
    <property type="term" value="F:methylated-DNA-[protein]-cysteine S-methyltransferase activity"/>
    <property type="evidence" value="ECO:0007669"/>
    <property type="project" value="UniProtKB-EC"/>
</dbReference>
<evidence type="ECO:0000313" key="8">
    <source>
        <dbReference type="EMBL" id="OGE81217.1"/>
    </source>
</evidence>
<dbReference type="NCBIfam" id="TIGR00589">
    <property type="entry name" value="ogt"/>
    <property type="match status" value="1"/>
</dbReference>
<reference evidence="8 9" key="1">
    <citation type="journal article" date="2016" name="Nat. Commun.">
        <title>Thousands of microbial genomes shed light on interconnected biogeochemical processes in an aquifer system.</title>
        <authorList>
            <person name="Anantharaman K."/>
            <person name="Brown C.T."/>
            <person name="Hug L.A."/>
            <person name="Sharon I."/>
            <person name="Castelle C.J."/>
            <person name="Probst A.J."/>
            <person name="Thomas B.C."/>
            <person name="Singh A."/>
            <person name="Wilkins M.J."/>
            <person name="Karaoz U."/>
            <person name="Brodie E.L."/>
            <person name="Williams K.H."/>
            <person name="Hubbard S.S."/>
            <person name="Banfield J.F."/>
        </authorList>
    </citation>
    <scope>NUCLEOTIDE SEQUENCE [LARGE SCALE GENOMIC DNA]</scope>
</reference>